<dbReference type="EMBL" id="AMCI01007370">
    <property type="protein sequence ID" value="EJW92745.1"/>
    <property type="molecule type" value="Genomic_DNA"/>
</dbReference>
<reference evidence="2" key="1">
    <citation type="journal article" date="2012" name="PLoS ONE">
        <title>Gene sets for utilization of primary and secondary nutrition supplies in the distal gut of endangered iberian lynx.</title>
        <authorList>
            <person name="Alcaide M."/>
            <person name="Messina E."/>
            <person name="Richter M."/>
            <person name="Bargiela R."/>
            <person name="Peplies J."/>
            <person name="Huws S.A."/>
            <person name="Newbold C.J."/>
            <person name="Golyshin P.N."/>
            <person name="Simon M.A."/>
            <person name="Lopez G."/>
            <person name="Yakimov M.M."/>
            <person name="Ferrer M."/>
        </authorList>
    </citation>
    <scope>NUCLEOTIDE SEQUENCE</scope>
</reference>
<feature type="non-terminal residue" evidence="2">
    <location>
        <position position="1"/>
    </location>
</feature>
<evidence type="ECO:0000313" key="2">
    <source>
        <dbReference type="EMBL" id="EJW92745.1"/>
    </source>
</evidence>
<organism evidence="2">
    <name type="scientific">gut metagenome</name>
    <dbReference type="NCBI Taxonomy" id="749906"/>
    <lineage>
        <taxon>unclassified sequences</taxon>
        <taxon>metagenomes</taxon>
        <taxon>organismal metagenomes</taxon>
    </lineage>
</organism>
<keyword evidence="1" id="KW-0812">Transmembrane</keyword>
<feature type="transmembrane region" description="Helical" evidence="1">
    <location>
        <begin position="48"/>
        <end position="73"/>
    </location>
</feature>
<accession>J9BYU4</accession>
<evidence type="ECO:0000256" key="1">
    <source>
        <dbReference type="SAM" id="Phobius"/>
    </source>
</evidence>
<name>J9BYU4_9ZZZZ</name>
<comment type="caution">
    <text evidence="2">The sequence shown here is derived from an EMBL/GenBank/DDBJ whole genome shotgun (WGS) entry which is preliminary data.</text>
</comment>
<gene>
    <name evidence="2" type="ORF">EVA_19146</name>
</gene>
<sequence>LNDMEYPVGLEWTFIPKSTGGTSSTYYCDNLWSHDPTEENIVMVGGHWFHGIVAGLAFWSCVMFRLLLVGYWCSLVLC</sequence>
<protein>
    <submittedName>
        <fullName evidence="2">Uncharacterized protein</fullName>
    </submittedName>
</protein>
<keyword evidence="1" id="KW-1133">Transmembrane helix</keyword>
<keyword evidence="1" id="KW-0472">Membrane</keyword>
<proteinExistence type="predicted"/>
<dbReference type="AlphaFoldDB" id="J9BYU4"/>